<evidence type="ECO:0000256" key="1">
    <source>
        <dbReference type="ARBA" id="ARBA00005613"/>
    </source>
</evidence>
<evidence type="ECO:0000256" key="3">
    <source>
        <dbReference type="ARBA" id="ARBA00022833"/>
    </source>
</evidence>
<dbReference type="OrthoDB" id="6407410at2759"/>
<dbReference type="PROSITE" id="PS51792">
    <property type="entry name" value="YIPPEE"/>
    <property type="match status" value="1"/>
</dbReference>
<reference evidence="6" key="1">
    <citation type="submission" date="2020-11" db="EMBL/GenBank/DDBJ databases">
        <authorList>
            <consortium name="DOE Joint Genome Institute"/>
            <person name="Ahrendt S."/>
            <person name="Riley R."/>
            <person name="Andreopoulos W."/>
            <person name="Labutti K."/>
            <person name="Pangilinan J."/>
            <person name="Ruiz-Duenas F.J."/>
            <person name="Barrasa J.M."/>
            <person name="Sanchez-Garcia M."/>
            <person name="Camarero S."/>
            <person name="Miyauchi S."/>
            <person name="Serrano A."/>
            <person name="Linde D."/>
            <person name="Babiker R."/>
            <person name="Drula E."/>
            <person name="Ayuso-Fernandez I."/>
            <person name="Pacheco R."/>
            <person name="Padilla G."/>
            <person name="Ferreira P."/>
            <person name="Barriuso J."/>
            <person name="Kellner H."/>
            <person name="Castanera R."/>
            <person name="Alfaro M."/>
            <person name="Ramirez L."/>
            <person name="Pisabarro A.G."/>
            <person name="Kuo A."/>
            <person name="Tritt A."/>
            <person name="Lipzen A."/>
            <person name="He G."/>
            <person name="Yan M."/>
            <person name="Ng V."/>
            <person name="Cullen D."/>
            <person name="Martin F."/>
            <person name="Rosso M.-N."/>
            <person name="Henrissat B."/>
            <person name="Hibbett D."/>
            <person name="Martinez A.T."/>
            <person name="Grigoriev I.V."/>
        </authorList>
    </citation>
    <scope>NUCLEOTIDE SEQUENCE</scope>
    <source>
        <strain evidence="6">CBS 247.69</strain>
    </source>
</reference>
<protein>
    <recommendedName>
        <fullName evidence="4">Protein yippee-like</fullName>
    </recommendedName>
</protein>
<dbReference type="EMBL" id="MU150237">
    <property type="protein sequence ID" value="KAF9467424.1"/>
    <property type="molecule type" value="Genomic_DNA"/>
</dbReference>
<evidence type="ECO:0000313" key="6">
    <source>
        <dbReference type="EMBL" id="KAF9467424.1"/>
    </source>
</evidence>
<comment type="similarity">
    <text evidence="1 4">Belongs to the yippee family.</text>
</comment>
<evidence type="ECO:0000256" key="2">
    <source>
        <dbReference type="ARBA" id="ARBA00022723"/>
    </source>
</evidence>
<dbReference type="PANTHER" id="PTHR13848">
    <property type="entry name" value="PROTEIN YIPPEE-LIKE CG15309-RELATED"/>
    <property type="match status" value="1"/>
</dbReference>
<evidence type="ECO:0000259" key="5">
    <source>
        <dbReference type="PROSITE" id="PS51792"/>
    </source>
</evidence>
<evidence type="ECO:0000313" key="7">
    <source>
        <dbReference type="Proteomes" id="UP000807353"/>
    </source>
</evidence>
<gene>
    <name evidence="6" type="ORF">BDZ94DRAFT_1185932</name>
</gene>
<dbReference type="Proteomes" id="UP000807353">
    <property type="component" value="Unassembled WGS sequence"/>
</dbReference>
<evidence type="ECO:0000256" key="4">
    <source>
        <dbReference type="RuleBase" id="RU110713"/>
    </source>
</evidence>
<dbReference type="InterPro" id="IPR034751">
    <property type="entry name" value="Yippee"/>
</dbReference>
<feature type="domain" description="Yippee" evidence="5">
    <location>
        <begin position="18"/>
        <end position="115"/>
    </location>
</feature>
<sequence length="121" mass="13654">MSTSTDSPQVIQTYNGHPTFSCANCAATISLQDELISKSFSGRDGRGYLMHSAVNVKVGRREERSLLTGVHTVADVFCAGCNDRLGWYYHQASDYAQKYKEGKFLLERERLVKENAWKLNE</sequence>
<keyword evidence="3" id="KW-0862">Zinc</keyword>
<dbReference type="AlphaFoldDB" id="A0A9P6CNX7"/>
<comment type="caution">
    <text evidence="6">The sequence shown here is derived from an EMBL/GenBank/DDBJ whole genome shotgun (WGS) entry which is preliminary data.</text>
</comment>
<dbReference type="InterPro" id="IPR039058">
    <property type="entry name" value="Yippee_fam"/>
</dbReference>
<proteinExistence type="inferred from homology"/>
<organism evidence="6 7">
    <name type="scientific">Collybia nuda</name>
    <dbReference type="NCBI Taxonomy" id="64659"/>
    <lineage>
        <taxon>Eukaryota</taxon>
        <taxon>Fungi</taxon>
        <taxon>Dikarya</taxon>
        <taxon>Basidiomycota</taxon>
        <taxon>Agaricomycotina</taxon>
        <taxon>Agaricomycetes</taxon>
        <taxon>Agaricomycetidae</taxon>
        <taxon>Agaricales</taxon>
        <taxon>Tricholomatineae</taxon>
        <taxon>Clitocybaceae</taxon>
        <taxon>Collybia</taxon>
    </lineage>
</organism>
<keyword evidence="2" id="KW-0479">Metal-binding</keyword>
<dbReference type="InterPro" id="IPR004910">
    <property type="entry name" value="Yippee/Mis18/Cereblon"/>
</dbReference>
<dbReference type="Pfam" id="PF03226">
    <property type="entry name" value="Yippee-Mis18"/>
    <property type="match status" value="1"/>
</dbReference>
<accession>A0A9P6CNX7</accession>
<keyword evidence="7" id="KW-1185">Reference proteome</keyword>
<dbReference type="GO" id="GO:0046872">
    <property type="term" value="F:metal ion binding"/>
    <property type="evidence" value="ECO:0007669"/>
    <property type="project" value="UniProtKB-KW"/>
</dbReference>
<name>A0A9P6CNX7_9AGAR</name>